<keyword evidence="2" id="KW-1185">Reference proteome</keyword>
<reference evidence="1 2" key="1">
    <citation type="submission" date="2018-02" db="EMBL/GenBank/DDBJ databases">
        <authorList>
            <person name="Cohen D.B."/>
            <person name="Kent A.D."/>
        </authorList>
    </citation>
    <scope>NUCLEOTIDE SEQUENCE [LARGE SCALE GENOMIC DNA]</scope>
    <source>
        <strain evidence="1 2">CCAP 1448/3</strain>
    </source>
</reference>
<evidence type="ECO:0000313" key="1">
    <source>
        <dbReference type="EMBL" id="PSB05058.1"/>
    </source>
</evidence>
<accession>A0A2T1CA67</accession>
<reference evidence="1 2" key="2">
    <citation type="submission" date="2018-03" db="EMBL/GenBank/DDBJ databases">
        <title>The ancient ancestry and fast evolution of plastids.</title>
        <authorList>
            <person name="Moore K.R."/>
            <person name="Magnabosco C."/>
            <person name="Momper L."/>
            <person name="Gold D.A."/>
            <person name="Bosak T."/>
            <person name="Fournier G.P."/>
        </authorList>
    </citation>
    <scope>NUCLEOTIDE SEQUENCE [LARGE SCALE GENOMIC DNA]</scope>
    <source>
        <strain evidence="1 2">CCAP 1448/3</strain>
    </source>
</reference>
<gene>
    <name evidence="1" type="ORF">C7B64_01290</name>
</gene>
<dbReference type="EMBL" id="PVWJ01000004">
    <property type="protein sequence ID" value="PSB05058.1"/>
    <property type="molecule type" value="Genomic_DNA"/>
</dbReference>
<proteinExistence type="predicted"/>
<dbReference type="Proteomes" id="UP000238762">
    <property type="component" value="Unassembled WGS sequence"/>
</dbReference>
<protein>
    <submittedName>
        <fullName evidence="1">Uncharacterized protein</fullName>
    </submittedName>
</protein>
<name>A0A2T1CA67_9CYAN</name>
<dbReference type="OrthoDB" id="514866at2"/>
<evidence type="ECO:0000313" key="2">
    <source>
        <dbReference type="Proteomes" id="UP000238762"/>
    </source>
</evidence>
<dbReference type="AlphaFoldDB" id="A0A2T1CA67"/>
<comment type="caution">
    <text evidence="1">The sequence shown here is derived from an EMBL/GenBank/DDBJ whole genome shotgun (WGS) entry which is preliminary data.</text>
</comment>
<organism evidence="1 2">
    <name type="scientific">Merismopedia glauca CCAP 1448/3</name>
    <dbReference type="NCBI Taxonomy" id="1296344"/>
    <lineage>
        <taxon>Bacteria</taxon>
        <taxon>Bacillati</taxon>
        <taxon>Cyanobacteriota</taxon>
        <taxon>Cyanophyceae</taxon>
        <taxon>Synechococcales</taxon>
        <taxon>Merismopediaceae</taxon>
        <taxon>Merismopedia</taxon>
    </lineage>
</organism>
<sequence length="89" mass="10165">MQTHNYRLTCSQLPLAVYREIAAHLQQVKGVSVRLITQTSQEFSYYTSQIEAMSLNFVPDLSEGDRQRVAQILDYYAQNHGNWEIAATG</sequence>